<evidence type="ECO:0000256" key="1">
    <source>
        <dbReference type="ARBA" id="ARBA00004651"/>
    </source>
</evidence>
<feature type="transmembrane region" description="Helical" evidence="8">
    <location>
        <begin position="12"/>
        <end position="33"/>
    </location>
</feature>
<evidence type="ECO:0000256" key="5">
    <source>
        <dbReference type="ARBA" id="ARBA00022692"/>
    </source>
</evidence>
<keyword evidence="3" id="KW-0328">Glycosyltransferase</keyword>
<feature type="transmembrane region" description="Helical" evidence="8">
    <location>
        <begin position="296"/>
        <end position="318"/>
    </location>
</feature>
<keyword evidence="7 8" id="KW-0472">Membrane</keyword>
<dbReference type="Proteomes" id="UP001499909">
    <property type="component" value="Unassembled WGS sequence"/>
</dbReference>
<comment type="caution">
    <text evidence="9">The sequence shown here is derived from an EMBL/GenBank/DDBJ whole genome shotgun (WGS) entry which is preliminary data.</text>
</comment>
<protein>
    <submittedName>
        <fullName evidence="9">Glycosyltransferase family 39 protein</fullName>
    </submittedName>
</protein>
<evidence type="ECO:0000256" key="6">
    <source>
        <dbReference type="ARBA" id="ARBA00022989"/>
    </source>
</evidence>
<keyword evidence="10" id="KW-1185">Reference proteome</keyword>
<keyword evidence="2" id="KW-1003">Cell membrane</keyword>
<name>A0ABP7N794_9BACT</name>
<sequence>MPSSLSLQLLRLRRPVVGLFFGLLGLVGLLLYGDYGLPWDEQLDRLNGIISLKYAALKLAPALARREPSFADIPDMRDNQDTDHGVIFQLPLLLLERAVGAEDARQVYLLRHLATFFTFLGGVYCFFRLATHRFRRWLLGLLGAALLVLTPRLFAEAFYNYKDLVFLAFFVTSVYTLLRLLRRPTWRAVLWHAAATGAAIDVRTMGVLLLGLTLGFAGLEMAYRPTLRRRFMNLLPLYLGSTALVVVLGWPYLWENPVGHFLEAFQSFSRYRSDMTVQYWGRQLSVRQLPWHYAPVWLLITTPPVYCLLFGVGTATVLGAAWRRPRAWLRTRSGRQDLLFAAWFFGPLLAVVVLQSVMYDGWRHLYFIYPAFLLLALRGVQVAWRGWRTAGPGGWRQRLGGGLLLLLAVGTAHTAGRMVREHPYQNLYFSGLSGQQAERLFERDYWGLAGRQGLEWILAHDVRPQVRVGTDARTGLVLHNNSLLLPPAARNRLVLTSADQAQYFLTVYRWHPQPYPASYGREVHCIRVEGIKILSVFQRP</sequence>
<dbReference type="InterPro" id="IPR050297">
    <property type="entry name" value="LipidA_mod_glycosyltrf_83"/>
</dbReference>
<feature type="transmembrane region" description="Helical" evidence="8">
    <location>
        <begin position="137"/>
        <end position="155"/>
    </location>
</feature>
<feature type="transmembrane region" description="Helical" evidence="8">
    <location>
        <begin position="365"/>
        <end position="387"/>
    </location>
</feature>
<gene>
    <name evidence="9" type="ORF">GCM10022406_21690</name>
</gene>
<reference evidence="10" key="1">
    <citation type="journal article" date="2019" name="Int. J. Syst. Evol. Microbiol.">
        <title>The Global Catalogue of Microorganisms (GCM) 10K type strain sequencing project: providing services to taxonomists for standard genome sequencing and annotation.</title>
        <authorList>
            <consortium name="The Broad Institute Genomics Platform"/>
            <consortium name="The Broad Institute Genome Sequencing Center for Infectious Disease"/>
            <person name="Wu L."/>
            <person name="Ma J."/>
        </authorList>
    </citation>
    <scope>NUCLEOTIDE SEQUENCE [LARGE SCALE GENOMIC DNA]</scope>
    <source>
        <strain evidence="10">JCM 17214</strain>
    </source>
</reference>
<evidence type="ECO:0000256" key="7">
    <source>
        <dbReference type="ARBA" id="ARBA00023136"/>
    </source>
</evidence>
<dbReference type="RefSeq" id="WP_345113380.1">
    <property type="nucleotide sequence ID" value="NZ_BAABDH010000039.1"/>
</dbReference>
<dbReference type="PANTHER" id="PTHR33908:SF11">
    <property type="entry name" value="MEMBRANE PROTEIN"/>
    <property type="match status" value="1"/>
</dbReference>
<comment type="subcellular location">
    <subcellularLocation>
        <location evidence="1">Cell membrane</location>
        <topology evidence="1">Multi-pass membrane protein</topology>
    </subcellularLocation>
</comment>
<evidence type="ECO:0000313" key="10">
    <source>
        <dbReference type="Proteomes" id="UP001499909"/>
    </source>
</evidence>
<feature type="transmembrane region" description="Helical" evidence="8">
    <location>
        <begin position="399"/>
        <end position="416"/>
    </location>
</feature>
<dbReference type="PANTHER" id="PTHR33908">
    <property type="entry name" value="MANNOSYLTRANSFERASE YKCB-RELATED"/>
    <property type="match status" value="1"/>
</dbReference>
<keyword evidence="5 8" id="KW-0812">Transmembrane</keyword>
<organism evidence="9 10">
    <name type="scientific">Hymenobacter algoricola</name>
    <dbReference type="NCBI Taxonomy" id="486267"/>
    <lineage>
        <taxon>Bacteria</taxon>
        <taxon>Pseudomonadati</taxon>
        <taxon>Bacteroidota</taxon>
        <taxon>Cytophagia</taxon>
        <taxon>Cytophagales</taxon>
        <taxon>Hymenobacteraceae</taxon>
        <taxon>Hymenobacter</taxon>
    </lineage>
</organism>
<evidence type="ECO:0000256" key="8">
    <source>
        <dbReference type="SAM" id="Phobius"/>
    </source>
</evidence>
<proteinExistence type="predicted"/>
<evidence type="ECO:0000313" key="9">
    <source>
        <dbReference type="EMBL" id="GAA3937240.1"/>
    </source>
</evidence>
<evidence type="ECO:0000256" key="3">
    <source>
        <dbReference type="ARBA" id="ARBA00022676"/>
    </source>
</evidence>
<feature type="transmembrane region" description="Helical" evidence="8">
    <location>
        <begin position="338"/>
        <end position="359"/>
    </location>
</feature>
<evidence type="ECO:0000256" key="4">
    <source>
        <dbReference type="ARBA" id="ARBA00022679"/>
    </source>
</evidence>
<evidence type="ECO:0000256" key="2">
    <source>
        <dbReference type="ARBA" id="ARBA00022475"/>
    </source>
</evidence>
<feature type="transmembrane region" description="Helical" evidence="8">
    <location>
        <begin position="235"/>
        <end position="253"/>
    </location>
</feature>
<keyword evidence="4" id="KW-0808">Transferase</keyword>
<feature type="transmembrane region" description="Helical" evidence="8">
    <location>
        <begin position="109"/>
        <end position="130"/>
    </location>
</feature>
<accession>A0ABP7N794</accession>
<dbReference type="EMBL" id="BAABDH010000039">
    <property type="protein sequence ID" value="GAA3937240.1"/>
    <property type="molecule type" value="Genomic_DNA"/>
</dbReference>
<feature type="transmembrane region" description="Helical" evidence="8">
    <location>
        <begin position="161"/>
        <end position="178"/>
    </location>
</feature>
<keyword evidence="6 8" id="KW-1133">Transmembrane helix</keyword>